<evidence type="ECO:0000313" key="4">
    <source>
        <dbReference type="Proteomes" id="UP000288805"/>
    </source>
</evidence>
<accession>A0A438G7P0</accession>
<dbReference type="EMBL" id="QGNW01000542">
    <property type="protein sequence ID" value="RVW68245.1"/>
    <property type="molecule type" value="Genomic_DNA"/>
</dbReference>
<dbReference type="CDD" id="cd09272">
    <property type="entry name" value="RNase_HI_RT_Ty1"/>
    <property type="match status" value="1"/>
</dbReference>
<dbReference type="InterPro" id="IPR013103">
    <property type="entry name" value="RVT_2"/>
</dbReference>
<feature type="domain" description="Integrase catalytic" evidence="2">
    <location>
        <begin position="319"/>
        <end position="504"/>
    </location>
</feature>
<dbReference type="Pfam" id="PF14223">
    <property type="entry name" value="Retrotran_gag_2"/>
    <property type="match status" value="1"/>
</dbReference>
<dbReference type="InterPro" id="IPR043502">
    <property type="entry name" value="DNA/RNA_pol_sf"/>
</dbReference>
<evidence type="ECO:0000259" key="2">
    <source>
        <dbReference type="PROSITE" id="PS50994"/>
    </source>
</evidence>
<dbReference type="SUPFAM" id="SSF56672">
    <property type="entry name" value="DNA/RNA polymerases"/>
    <property type="match status" value="1"/>
</dbReference>
<dbReference type="Gene3D" id="3.30.420.10">
    <property type="entry name" value="Ribonuclease H-like superfamily/Ribonuclease H"/>
    <property type="match status" value="1"/>
</dbReference>
<feature type="region of interest" description="Disordered" evidence="1">
    <location>
        <begin position="232"/>
        <end position="255"/>
    </location>
</feature>
<dbReference type="AlphaFoldDB" id="A0A438G7P0"/>
<dbReference type="PANTHER" id="PTHR47481">
    <property type="match status" value="1"/>
</dbReference>
<dbReference type="SUPFAM" id="SSF53098">
    <property type="entry name" value="Ribonuclease H-like"/>
    <property type="match status" value="1"/>
</dbReference>
<protein>
    <submittedName>
        <fullName evidence="3">Retrovirus-related Pol polyprotein from transposon RE1</fullName>
    </submittedName>
</protein>
<dbReference type="GO" id="GO:0003676">
    <property type="term" value="F:nucleic acid binding"/>
    <property type="evidence" value="ECO:0007669"/>
    <property type="project" value="InterPro"/>
</dbReference>
<dbReference type="Proteomes" id="UP000288805">
    <property type="component" value="Unassembled WGS sequence"/>
</dbReference>
<dbReference type="PANTHER" id="PTHR47481:SF35">
    <property type="entry name" value="ZINC FINGER, CCHC-TYPE-RELATED"/>
    <property type="match status" value="1"/>
</dbReference>
<dbReference type="InterPro" id="IPR012337">
    <property type="entry name" value="RNaseH-like_sf"/>
</dbReference>
<sequence>MAISSSSPPTLPLNTMVHMLTIKLSSSNYLLWRNQFVPLLASQELFGYLDGSITAPSPMITASDGTPKSNPAYISWLHTDQTLLSLLYSSLTEESMSEVLGFRHSHEAWHALEVSFSHRSKNRELQLKDELQLTHCGSQSIAEFSCTFKGLCDQLATIRHPIDDTDKVHWYLRALGPDYKIFSTTMMSQLPLPSFAEIVSKALSHEIFERSVSHSSSNSAYFVQQTSKVAGHKQVKHRSSASPTPFANSKSSSNSSVHCQLCDKEGHSAKRCWNFLKLKKKQSDNLAEAFSACSIQDFNDSEWFPDSGATSHMTSDTEGVDQPAVYSGNERVMVGNGQSLAISHIGSISSLVSSSPLLLSNVLADRVTRVVLGVGRCENGLYVLDRRHHALVSTISSPRASFSAKIKSFQCDGGTEFTNNKFRSHLHSCGIDLRLACPYTPSQNGIVKRKHRHVTETGLTLMFHARVPLSLWVEAFSTAVFLINRLPSPSLAGKTPYELLFECASSSSNVSTSDSLPSPSFSNSLCLPCNDIPHLSSTSSPGPQVPLDEDSLLDSIVTDSTTPSPVSSFPCVTTSSHPMITRGKAEPRGFKSVAKHLEWLSTMDDEIHALKKNDTWVLVPRPQHHNVVGCCWIFKAKLHSDGSIERHKARLVAQGFSQVHGLDFGDTFSPVLDVKNAFLHGFLNEEVYMEQPPGYTDPQFPQHVCRLKRALYGLKQAPRAWFHRFSSFLLKLGFHSSQADSSLFVYHSSLGTVYLLLYVDDMIITGSTPSLVHTFITRLSNKFSMKDLGDLHYFLGVEVQANEKGLFLSQTKYALDLLQRASMIDAKPISTPFVVGQHLSAEGTLFSDPTLFRSLAGALQHLTITRLDLSFSTAHHGLQLHKQSTCDLLGYSDADWAGCPDTRRSTTGYAIFFGANLISWSSKKQSTVSRSSAEAKYRSLAITTADIAWIIQLLRDLYVTLSVPPKILCDNQSAIFMAVNPVTRPRSKHIAIDYHFVRELVDKGTLKIDFAPSHLQLADSLTKGVTKPQFYLFRSKLSVLPSTTLTLQGGDKGESNSP</sequence>
<name>A0A438G7P0_VITVI</name>
<comment type="caution">
    <text evidence="3">The sequence shown here is derived from an EMBL/GenBank/DDBJ whole genome shotgun (WGS) entry which is preliminary data.</text>
</comment>
<reference evidence="3 4" key="1">
    <citation type="journal article" date="2018" name="PLoS Genet.">
        <title>Population sequencing reveals clonal diversity and ancestral inbreeding in the grapevine cultivar Chardonnay.</title>
        <authorList>
            <person name="Roach M.J."/>
            <person name="Johnson D.L."/>
            <person name="Bohlmann J."/>
            <person name="van Vuuren H.J."/>
            <person name="Jones S.J."/>
            <person name="Pretorius I.S."/>
            <person name="Schmidt S.A."/>
            <person name="Borneman A.R."/>
        </authorList>
    </citation>
    <scope>NUCLEOTIDE SEQUENCE [LARGE SCALE GENOMIC DNA]</scope>
    <source>
        <strain evidence="4">cv. Chardonnay</strain>
        <tissue evidence="3">Leaf</tissue>
    </source>
</reference>
<gene>
    <name evidence="3" type="primary">RE1_2392</name>
    <name evidence="3" type="ORF">CK203_064691</name>
</gene>
<dbReference type="GO" id="GO:0015074">
    <property type="term" value="P:DNA integration"/>
    <property type="evidence" value="ECO:0007669"/>
    <property type="project" value="InterPro"/>
</dbReference>
<evidence type="ECO:0000313" key="3">
    <source>
        <dbReference type="EMBL" id="RVW68245.1"/>
    </source>
</evidence>
<dbReference type="InterPro" id="IPR036397">
    <property type="entry name" value="RNaseH_sf"/>
</dbReference>
<dbReference type="Pfam" id="PF07727">
    <property type="entry name" value="RVT_2"/>
    <property type="match status" value="2"/>
</dbReference>
<proteinExistence type="predicted"/>
<dbReference type="PROSITE" id="PS50994">
    <property type="entry name" value="INTEGRASE"/>
    <property type="match status" value="1"/>
</dbReference>
<organism evidence="3 4">
    <name type="scientific">Vitis vinifera</name>
    <name type="common">Grape</name>
    <dbReference type="NCBI Taxonomy" id="29760"/>
    <lineage>
        <taxon>Eukaryota</taxon>
        <taxon>Viridiplantae</taxon>
        <taxon>Streptophyta</taxon>
        <taxon>Embryophyta</taxon>
        <taxon>Tracheophyta</taxon>
        <taxon>Spermatophyta</taxon>
        <taxon>Magnoliopsida</taxon>
        <taxon>eudicotyledons</taxon>
        <taxon>Gunneridae</taxon>
        <taxon>Pentapetalae</taxon>
        <taxon>rosids</taxon>
        <taxon>Vitales</taxon>
        <taxon>Vitaceae</taxon>
        <taxon>Viteae</taxon>
        <taxon>Vitis</taxon>
    </lineage>
</organism>
<dbReference type="InterPro" id="IPR001584">
    <property type="entry name" value="Integrase_cat-core"/>
</dbReference>
<evidence type="ECO:0000256" key="1">
    <source>
        <dbReference type="SAM" id="MobiDB-lite"/>
    </source>
</evidence>